<dbReference type="Pfam" id="PF00456">
    <property type="entry name" value="Transketolase_N"/>
    <property type="match status" value="1"/>
</dbReference>
<dbReference type="PANTHER" id="PTHR43195:SF1">
    <property type="entry name" value="FI06132P-RELATED"/>
    <property type="match status" value="1"/>
</dbReference>
<gene>
    <name evidence="4" type="ORF">SMRZ_LOCUS6449</name>
</gene>
<name>A0A3P7Z1K8_9TREM</name>
<keyword evidence="2" id="KW-0786">Thiamine pyrophosphate</keyword>
<dbReference type="FunFam" id="3.40.50.970:FF:000033">
    <property type="entry name" value="Transketolase isoform 1"/>
    <property type="match status" value="1"/>
</dbReference>
<evidence type="ECO:0000259" key="3">
    <source>
        <dbReference type="Pfam" id="PF00456"/>
    </source>
</evidence>
<feature type="domain" description="Transketolase N-terminal" evidence="3">
    <location>
        <begin position="11"/>
        <end position="262"/>
    </location>
</feature>
<dbReference type="InterPro" id="IPR051424">
    <property type="entry name" value="Transketolase-like"/>
</dbReference>
<dbReference type="GO" id="GO:0004802">
    <property type="term" value="F:transketolase activity"/>
    <property type="evidence" value="ECO:0007669"/>
    <property type="project" value="TreeGrafter"/>
</dbReference>
<evidence type="ECO:0000256" key="2">
    <source>
        <dbReference type="ARBA" id="ARBA00023052"/>
    </source>
</evidence>
<dbReference type="GO" id="GO:0030976">
    <property type="term" value="F:thiamine pyrophosphate binding"/>
    <property type="evidence" value="ECO:0007669"/>
    <property type="project" value="TreeGrafter"/>
</dbReference>
<dbReference type="PANTHER" id="PTHR43195">
    <property type="entry name" value="TRANSKETOLASE"/>
    <property type="match status" value="1"/>
</dbReference>
<keyword evidence="1" id="KW-0808">Transferase</keyword>
<feature type="non-terminal residue" evidence="4">
    <location>
        <position position="320"/>
    </location>
</feature>
<evidence type="ECO:0000256" key="1">
    <source>
        <dbReference type="ARBA" id="ARBA00022679"/>
    </source>
</evidence>
<keyword evidence="5" id="KW-1185">Reference proteome</keyword>
<organism evidence="4 5">
    <name type="scientific">Schistosoma margrebowiei</name>
    <dbReference type="NCBI Taxonomy" id="48269"/>
    <lineage>
        <taxon>Eukaryota</taxon>
        <taxon>Metazoa</taxon>
        <taxon>Spiralia</taxon>
        <taxon>Lophotrochozoa</taxon>
        <taxon>Platyhelminthes</taxon>
        <taxon>Trematoda</taxon>
        <taxon>Digenea</taxon>
        <taxon>Strigeidida</taxon>
        <taxon>Schistosomatoidea</taxon>
        <taxon>Schistosomatidae</taxon>
        <taxon>Schistosoma</taxon>
    </lineage>
</organism>
<dbReference type="EMBL" id="UZAI01002406">
    <property type="protein sequence ID" value="VDO71223.1"/>
    <property type="molecule type" value="Genomic_DNA"/>
</dbReference>
<dbReference type="CDD" id="cd02012">
    <property type="entry name" value="TPP_TK"/>
    <property type="match status" value="1"/>
</dbReference>
<protein>
    <recommendedName>
        <fullName evidence="3">Transketolase N-terminal domain-containing protein</fullName>
    </recommendedName>
</protein>
<sequence length="320" mass="34986">MIMGEVQVLNDVATRLRINSVKATEAAGSGHPTSCSSLAEIMSVLFLKEMHYKPESPKHPSNDRFVLSKGHAAPILYAAWAQVGLFPESELLSLRQIGSDLEGHPTPRLSFVDVSTGSLGQGVSNAAGMAYVGKYIDKASYRVYCVVGDGESAEGSIWEAIAFSSYYKLDNLVIIFDVNRLGQSQPTQLQHDLETYRLRTEAFGCHSIVVDGHNIEELLKAFSCARTVKNKPVALICKTYKGQDFPGIADQENWHGKPLGSKAKEVLDYLNAQLSKTSVGSYPLPSKPLDDCSELKLMGTIKLPSPPQYKIGDMVIYQNA</sequence>
<dbReference type="AlphaFoldDB" id="A0A3P7Z1K8"/>
<dbReference type="InterPro" id="IPR029061">
    <property type="entry name" value="THDP-binding"/>
</dbReference>
<dbReference type="InterPro" id="IPR005474">
    <property type="entry name" value="Transketolase_N"/>
</dbReference>
<proteinExistence type="predicted"/>
<dbReference type="SUPFAM" id="SSF52518">
    <property type="entry name" value="Thiamin diphosphate-binding fold (THDP-binding)"/>
    <property type="match status" value="1"/>
</dbReference>
<evidence type="ECO:0000313" key="5">
    <source>
        <dbReference type="Proteomes" id="UP000277204"/>
    </source>
</evidence>
<reference evidence="4 5" key="1">
    <citation type="submission" date="2018-11" db="EMBL/GenBank/DDBJ databases">
        <authorList>
            <consortium name="Pathogen Informatics"/>
        </authorList>
    </citation>
    <scope>NUCLEOTIDE SEQUENCE [LARGE SCALE GENOMIC DNA]</scope>
    <source>
        <strain evidence="4 5">Zambia</strain>
    </source>
</reference>
<accession>A0A3P7Z1K8</accession>
<evidence type="ECO:0000313" key="4">
    <source>
        <dbReference type="EMBL" id="VDO71223.1"/>
    </source>
</evidence>
<dbReference type="Proteomes" id="UP000277204">
    <property type="component" value="Unassembled WGS sequence"/>
</dbReference>
<dbReference type="Gene3D" id="3.40.50.970">
    <property type="match status" value="1"/>
</dbReference>